<protein>
    <submittedName>
        <fullName evidence="1">Uncharacterized protein</fullName>
    </submittedName>
</protein>
<dbReference type="Proteomes" id="UP000291124">
    <property type="component" value="Chromosome"/>
</dbReference>
<name>A0A4P6YCE9_9FLAO</name>
<dbReference type="OrthoDB" id="680899at2"/>
<dbReference type="AlphaFoldDB" id="A0A4P6YCE9"/>
<gene>
    <name evidence="1" type="ORF">E1750_05935</name>
</gene>
<dbReference type="RefSeq" id="WP_133275892.1">
    <property type="nucleotide sequence ID" value="NZ_CP037933.1"/>
</dbReference>
<dbReference type="KEGG" id="fnk:E1750_05935"/>
<evidence type="ECO:0000313" key="2">
    <source>
        <dbReference type="Proteomes" id="UP000291124"/>
    </source>
</evidence>
<sequence length="94" mass="10716">MNAQSTHEFKLIDGQFYPNEALQVLISLFNSKINYHQLESFSNHIRHGSDLSLSENRVQSLRDSIEGIKELIKIAGTNGKQLKIQSLVQITFED</sequence>
<accession>A0A4P6YCE9</accession>
<organism evidence="1 2">
    <name type="scientific">Flavobacterium nackdongense</name>
    <dbReference type="NCBI Taxonomy" id="2547394"/>
    <lineage>
        <taxon>Bacteria</taxon>
        <taxon>Pseudomonadati</taxon>
        <taxon>Bacteroidota</taxon>
        <taxon>Flavobacteriia</taxon>
        <taxon>Flavobacteriales</taxon>
        <taxon>Flavobacteriaceae</taxon>
        <taxon>Flavobacterium</taxon>
    </lineage>
</organism>
<dbReference type="EMBL" id="CP037933">
    <property type="protein sequence ID" value="QBN18365.1"/>
    <property type="molecule type" value="Genomic_DNA"/>
</dbReference>
<evidence type="ECO:0000313" key="1">
    <source>
        <dbReference type="EMBL" id="QBN18365.1"/>
    </source>
</evidence>
<proteinExistence type="predicted"/>
<reference evidence="2" key="1">
    <citation type="submission" date="2019-03" db="EMBL/GenBank/DDBJ databases">
        <title>Flavobacterium sp.</title>
        <authorList>
            <person name="Kim H."/>
        </authorList>
    </citation>
    <scope>NUCLEOTIDE SEQUENCE [LARGE SCALE GENOMIC DNA]</scope>
    <source>
        <strain evidence="2">GS13</strain>
    </source>
</reference>
<keyword evidence="2" id="KW-1185">Reference proteome</keyword>